<evidence type="ECO:0000313" key="13">
    <source>
        <dbReference type="EMBL" id="ATS18052.1"/>
    </source>
</evidence>
<keyword evidence="11" id="KW-0812">Transmembrane</keyword>
<dbReference type="InterPro" id="IPR007890">
    <property type="entry name" value="CHASE2"/>
</dbReference>
<dbReference type="GO" id="GO:0004674">
    <property type="term" value="F:protein serine/threonine kinase activity"/>
    <property type="evidence" value="ECO:0007669"/>
    <property type="project" value="UniProtKB-KW"/>
</dbReference>
<dbReference type="PANTHER" id="PTHR24363">
    <property type="entry name" value="SERINE/THREONINE PROTEIN KINASE"/>
    <property type="match status" value="1"/>
</dbReference>
<name>A0A2D2Q0M0_PARLV</name>
<comment type="catalytic activity">
    <reaction evidence="8">
        <text>L-seryl-[protein] + ATP = O-phospho-L-seryl-[protein] + ADP + H(+)</text>
        <dbReference type="Rhea" id="RHEA:17989"/>
        <dbReference type="Rhea" id="RHEA-COMP:9863"/>
        <dbReference type="Rhea" id="RHEA-COMP:11604"/>
        <dbReference type="ChEBI" id="CHEBI:15378"/>
        <dbReference type="ChEBI" id="CHEBI:29999"/>
        <dbReference type="ChEBI" id="CHEBI:30616"/>
        <dbReference type="ChEBI" id="CHEBI:83421"/>
        <dbReference type="ChEBI" id="CHEBI:456216"/>
        <dbReference type="EC" id="2.7.11.1"/>
    </reaction>
</comment>
<evidence type="ECO:0000256" key="5">
    <source>
        <dbReference type="ARBA" id="ARBA00022777"/>
    </source>
</evidence>
<evidence type="ECO:0000256" key="11">
    <source>
        <dbReference type="SAM" id="Phobius"/>
    </source>
</evidence>
<evidence type="ECO:0000256" key="7">
    <source>
        <dbReference type="ARBA" id="ARBA00047899"/>
    </source>
</evidence>
<gene>
    <name evidence="13" type="ORF">BRW62_04020</name>
</gene>
<keyword evidence="4 9" id="KW-0547">Nucleotide-binding</keyword>
<dbReference type="SUPFAM" id="SSF56112">
    <property type="entry name" value="Protein kinase-like (PK-like)"/>
    <property type="match status" value="1"/>
</dbReference>
<evidence type="ECO:0000313" key="14">
    <source>
        <dbReference type="Proteomes" id="UP000231057"/>
    </source>
</evidence>
<evidence type="ECO:0000256" key="10">
    <source>
        <dbReference type="SAM" id="MobiDB-lite"/>
    </source>
</evidence>
<keyword evidence="2 13" id="KW-0723">Serine/threonine-protein kinase</keyword>
<dbReference type="SMART" id="SM01080">
    <property type="entry name" value="CHASE2"/>
    <property type="match status" value="1"/>
</dbReference>
<comment type="catalytic activity">
    <reaction evidence="7">
        <text>L-threonyl-[protein] + ATP = O-phospho-L-threonyl-[protein] + ADP + H(+)</text>
        <dbReference type="Rhea" id="RHEA:46608"/>
        <dbReference type="Rhea" id="RHEA-COMP:11060"/>
        <dbReference type="Rhea" id="RHEA-COMP:11605"/>
        <dbReference type="ChEBI" id="CHEBI:15378"/>
        <dbReference type="ChEBI" id="CHEBI:30013"/>
        <dbReference type="ChEBI" id="CHEBI:30616"/>
        <dbReference type="ChEBI" id="CHEBI:61977"/>
        <dbReference type="ChEBI" id="CHEBI:456216"/>
        <dbReference type="EC" id="2.7.11.1"/>
    </reaction>
</comment>
<feature type="transmembrane region" description="Helical" evidence="11">
    <location>
        <begin position="411"/>
        <end position="431"/>
    </location>
</feature>
<evidence type="ECO:0000256" key="9">
    <source>
        <dbReference type="PROSITE-ProRule" id="PRU10141"/>
    </source>
</evidence>
<reference evidence="14" key="2">
    <citation type="journal article" date="2022" name="Front. Microbiol.">
        <title>Comparative Genomic Analysis Revealed Distinct Molecular Components and Organization of CO2-Concentrating Mechanism in Thermophilic Cyanobacteria.</title>
        <authorList>
            <person name="Tang J."/>
            <person name="Zhou H."/>
            <person name="Yao D."/>
            <person name="Riaz S."/>
            <person name="You D."/>
            <person name="Klepacz-Smolka A."/>
            <person name="Daroch M."/>
        </authorList>
    </citation>
    <scope>NUCLEOTIDE SEQUENCE [LARGE SCALE GENOMIC DNA]</scope>
    <source>
        <strain evidence="14">PCC 6715</strain>
    </source>
</reference>
<feature type="region of interest" description="Disordered" evidence="10">
    <location>
        <begin position="158"/>
        <end position="177"/>
    </location>
</feature>
<dbReference type="InterPro" id="IPR017441">
    <property type="entry name" value="Protein_kinase_ATP_BS"/>
</dbReference>
<dbReference type="Pfam" id="PF05226">
    <property type="entry name" value="CHASE2"/>
    <property type="match status" value="1"/>
</dbReference>
<keyword evidence="14" id="KW-1185">Reference proteome</keyword>
<dbReference type="InterPro" id="IPR000719">
    <property type="entry name" value="Prot_kinase_dom"/>
</dbReference>
<evidence type="ECO:0000259" key="12">
    <source>
        <dbReference type="PROSITE" id="PS50011"/>
    </source>
</evidence>
<proteinExistence type="predicted"/>
<protein>
    <recommendedName>
        <fullName evidence="1">non-specific serine/threonine protein kinase</fullName>
        <ecNumber evidence="1">2.7.11.1</ecNumber>
    </recommendedName>
</protein>
<organism evidence="13 14">
    <name type="scientific">Parathermosynechococcus lividus PCC 6715</name>
    <dbReference type="NCBI Taxonomy" id="1917166"/>
    <lineage>
        <taxon>Bacteria</taxon>
        <taxon>Bacillati</taxon>
        <taxon>Cyanobacteriota</taxon>
        <taxon>Cyanophyceae</taxon>
        <taxon>Acaryochloridales</taxon>
        <taxon>Thermosynechococcaceae</taxon>
        <taxon>Parathermosynechococcus</taxon>
    </lineage>
</organism>
<evidence type="ECO:0000256" key="2">
    <source>
        <dbReference type="ARBA" id="ARBA00022527"/>
    </source>
</evidence>
<dbReference type="InterPro" id="IPR011009">
    <property type="entry name" value="Kinase-like_dom_sf"/>
</dbReference>
<dbReference type="Gene3D" id="3.30.200.20">
    <property type="entry name" value="Phosphorylase Kinase, domain 1"/>
    <property type="match status" value="1"/>
</dbReference>
<evidence type="ECO:0000256" key="8">
    <source>
        <dbReference type="ARBA" id="ARBA00048679"/>
    </source>
</evidence>
<evidence type="ECO:0000256" key="1">
    <source>
        <dbReference type="ARBA" id="ARBA00012513"/>
    </source>
</evidence>
<dbReference type="EC" id="2.7.11.1" evidence="1"/>
<keyword evidence="11" id="KW-0472">Membrane</keyword>
<dbReference type="EMBL" id="CP018092">
    <property type="protein sequence ID" value="ATS18052.1"/>
    <property type="molecule type" value="Genomic_DNA"/>
</dbReference>
<evidence type="ECO:0000256" key="3">
    <source>
        <dbReference type="ARBA" id="ARBA00022679"/>
    </source>
</evidence>
<keyword evidence="6 9" id="KW-0067">ATP-binding</keyword>
<accession>A0A2D2Q0M0</accession>
<dbReference type="GO" id="GO:0005524">
    <property type="term" value="F:ATP binding"/>
    <property type="evidence" value="ECO:0007669"/>
    <property type="project" value="UniProtKB-UniRule"/>
</dbReference>
<feature type="binding site" evidence="9">
    <location>
        <position position="518"/>
    </location>
    <ligand>
        <name>ATP</name>
        <dbReference type="ChEBI" id="CHEBI:30616"/>
    </ligand>
</feature>
<dbReference type="Proteomes" id="UP000231057">
    <property type="component" value="Chromosome"/>
</dbReference>
<feature type="domain" description="Protein kinase" evidence="12">
    <location>
        <begin position="487"/>
        <end position="745"/>
    </location>
</feature>
<keyword evidence="11" id="KW-1133">Transmembrane helix</keyword>
<dbReference type="PROSITE" id="PS50011">
    <property type="entry name" value="PROTEIN_KINASE_DOM"/>
    <property type="match status" value="1"/>
</dbReference>
<keyword evidence="3" id="KW-0808">Transferase</keyword>
<dbReference type="SMART" id="SM00220">
    <property type="entry name" value="S_TKc"/>
    <property type="match status" value="1"/>
</dbReference>
<feature type="transmembrane region" description="Helical" evidence="11">
    <location>
        <begin position="351"/>
        <end position="369"/>
    </location>
</feature>
<dbReference type="PROSITE" id="PS00107">
    <property type="entry name" value="PROTEIN_KINASE_ATP"/>
    <property type="match status" value="1"/>
</dbReference>
<reference evidence="13 14" key="1">
    <citation type="submission" date="2016-11" db="EMBL/GenBank/DDBJ databases">
        <title>Complete genome sequence of thermophilic cyanobacteria strain Synechococcus sp. PCC6715.</title>
        <authorList>
            <person name="Tang J."/>
            <person name="Daroch M."/>
            <person name="Liang Y."/>
            <person name="Jiang D."/>
            <person name="Shah M."/>
        </authorList>
    </citation>
    <scope>NUCLEOTIDE SEQUENCE [LARGE SCALE GENOMIC DNA]</scope>
    <source>
        <strain evidence="13 14">PCC 6715</strain>
    </source>
</reference>
<evidence type="ECO:0000256" key="4">
    <source>
        <dbReference type="ARBA" id="ARBA00022741"/>
    </source>
</evidence>
<feature type="transmembrane region" description="Helical" evidence="11">
    <location>
        <begin position="381"/>
        <end position="405"/>
    </location>
</feature>
<evidence type="ECO:0000256" key="6">
    <source>
        <dbReference type="ARBA" id="ARBA00022840"/>
    </source>
</evidence>
<dbReference type="Pfam" id="PF00069">
    <property type="entry name" value="Pkinase"/>
    <property type="match status" value="1"/>
</dbReference>
<dbReference type="AlphaFoldDB" id="A0A2D2Q0M0"/>
<dbReference type="Gene3D" id="1.10.510.10">
    <property type="entry name" value="Transferase(Phosphotransferase) domain 1"/>
    <property type="match status" value="1"/>
</dbReference>
<sequence length="751" mass="83374">MLRCCNHRHRRHQHFARISLIHRVGIVGVTRSWPKWLPLPALVTTFGVAALVIGVRQLGLLQQTELNFYDLYVRSRPAPDPDPRILTVLITEQDIQAQKTWPLPDATITDLLTRLNAASPRAIGLDIFRDIPQPPGHDQIRKILSLNPRIIPVCKSAGETADQPEVPPPPSIPTDQVPERVGFADIPLDNDGVIRRNLFVINNENAQRCTTPFSFALMLALRYIEQEPDQKIDLNNDGLTLNNVHFAPLTRDAGGYVGVDDRGMQTLLKYRSGSNVSRTVSLMDVLTGRVSDDLIRDRVVLIGVSAPSIKDIFLTPYSGSDAVTQQMPGVVVHAQMVSQFLSAALDDDAPIWYWPLPFVLGWIILWAGVGSVLGWWLRQPLWLAAAVAGGGLALVGGSFAIFVVGNGWIPVVPPLIALMLSSVGMVGYVGYHAQQEQKSFQEKVKEQEKALALMRSLMAENTAALNQALQQPTEITGKPRSLLGGRYKIQRVLGAGGFGRTYLAQDTQRPGNPICVVKHLRPGRNDERFMQVARRLFNTEAEILEKLGRHDQIPLLLAYVEENQEFYLVQEFIEGRSLSEEVKQKHSEAEALKLLREMLEVLSFVHSHYVIHRDIKPDNIIRRAADGRLVLIDFGAVKQMQPQEIQKTQGSTVVIGTMGYAPPEQLSGQPTLSSDIYAVGMIVLQALTGIKPRDLPRDPRTGEVDWQSCVTVSDAFAAILNKMVKFNFSDRYESAKDALQEVQSLSSAMAV</sequence>
<dbReference type="CDD" id="cd14014">
    <property type="entry name" value="STKc_PknB_like"/>
    <property type="match status" value="1"/>
</dbReference>
<keyword evidence="5 13" id="KW-0418">Kinase</keyword>
<dbReference type="PANTHER" id="PTHR24363:SF0">
    <property type="entry name" value="SERINE_THREONINE KINASE LIKE DOMAIN CONTAINING 1"/>
    <property type="match status" value="1"/>
</dbReference>
<dbReference type="KEGG" id="slw:BRW62_04020"/>